<dbReference type="RefSeq" id="WP_242179039.1">
    <property type="nucleotide sequence ID" value="NZ_JAKQYM010000009.1"/>
</dbReference>
<sequence>MKGSKVQQVQECIFSHGHIVGPIDGIFGKLTYAEIRSYQEKNNLIIDGIIGPQTASYMNAQSGLGLDGKTKF</sequence>
<dbReference type="Gene3D" id="1.10.101.10">
    <property type="entry name" value="PGBD-like superfamily/PGBD"/>
    <property type="match status" value="1"/>
</dbReference>
<evidence type="ECO:0000259" key="1">
    <source>
        <dbReference type="Pfam" id="PF01471"/>
    </source>
</evidence>
<dbReference type="EMBL" id="JAKQYM010000009">
    <property type="protein sequence ID" value="MCI2229928.1"/>
    <property type="molecule type" value="Genomic_DNA"/>
</dbReference>
<accession>A0A9X1VQD8</accession>
<gene>
    <name evidence="2" type="ORF">MC378_12190</name>
</gene>
<evidence type="ECO:0000313" key="3">
    <source>
        <dbReference type="Proteomes" id="UP001139369"/>
    </source>
</evidence>
<dbReference type="InterPro" id="IPR036366">
    <property type="entry name" value="PGBDSf"/>
</dbReference>
<reference evidence="2" key="1">
    <citation type="submission" date="2022-02" db="EMBL/GenBank/DDBJ databases">
        <title>Polaribacter sp. MSW13, isolated from seawater.</title>
        <authorList>
            <person name="Kristyanto S."/>
            <person name="Jung J."/>
            <person name="Jeon C.O."/>
        </authorList>
    </citation>
    <scope>NUCLEOTIDE SEQUENCE</scope>
    <source>
        <strain evidence="2">MSW13</strain>
    </source>
</reference>
<dbReference type="SUPFAM" id="SSF47090">
    <property type="entry name" value="PGBD-like"/>
    <property type="match status" value="1"/>
</dbReference>
<dbReference type="Proteomes" id="UP001139369">
    <property type="component" value="Unassembled WGS sequence"/>
</dbReference>
<keyword evidence="3" id="KW-1185">Reference proteome</keyword>
<feature type="domain" description="Peptidoglycan binding-like" evidence="1">
    <location>
        <begin position="3"/>
        <end position="56"/>
    </location>
</feature>
<protein>
    <submittedName>
        <fullName evidence="2">Peptidoglycan-binding protein</fullName>
    </submittedName>
</protein>
<dbReference type="Pfam" id="PF01471">
    <property type="entry name" value="PG_binding_1"/>
    <property type="match status" value="1"/>
</dbReference>
<dbReference type="AlphaFoldDB" id="A0A9X1VQD8"/>
<dbReference type="InterPro" id="IPR036365">
    <property type="entry name" value="PGBD-like_sf"/>
</dbReference>
<proteinExistence type="predicted"/>
<evidence type="ECO:0000313" key="2">
    <source>
        <dbReference type="EMBL" id="MCI2229928.1"/>
    </source>
</evidence>
<comment type="caution">
    <text evidence="2">The sequence shown here is derived from an EMBL/GenBank/DDBJ whole genome shotgun (WGS) entry which is preliminary data.</text>
</comment>
<name>A0A9X1VQD8_9FLAO</name>
<organism evidence="2 3">
    <name type="scientific">Polaribacter marinus</name>
    <dbReference type="NCBI Taxonomy" id="2916838"/>
    <lineage>
        <taxon>Bacteria</taxon>
        <taxon>Pseudomonadati</taxon>
        <taxon>Bacteroidota</taxon>
        <taxon>Flavobacteriia</taxon>
        <taxon>Flavobacteriales</taxon>
        <taxon>Flavobacteriaceae</taxon>
    </lineage>
</organism>
<dbReference type="InterPro" id="IPR002477">
    <property type="entry name" value="Peptidoglycan-bd-like"/>
</dbReference>